<keyword evidence="1" id="KW-0812">Transmembrane</keyword>
<dbReference type="Pfam" id="PF00990">
    <property type="entry name" value="GGDEF"/>
    <property type="match status" value="1"/>
</dbReference>
<dbReference type="Gene3D" id="3.30.70.270">
    <property type="match status" value="1"/>
</dbReference>
<dbReference type="AlphaFoldDB" id="A0A9X1VT09"/>
<dbReference type="Pfam" id="PF07696">
    <property type="entry name" value="7TMR-DISMED2"/>
    <property type="match status" value="1"/>
</dbReference>
<evidence type="ECO:0000313" key="4">
    <source>
        <dbReference type="Proteomes" id="UP001139447"/>
    </source>
</evidence>
<dbReference type="EMBL" id="JALGBI010000001">
    <property type="protein sequence ID" value="MCJ0762792.1"/>
    <property type="molecule type" value="Genomic_DNA"/>
</dbReference>
<dbReference type="InterPro" id="IPR000160">
    <property type="entry name" value="GGDEF_dom"/>
</dbReference>
<sequence length="567" mass="62270">MPFLAGFHAASWLLLVTLALFAGKVFAAPVLSFDRMERAVDLRGQAEYAVMRSGALDPQSVWELPGTAFKRGRPDLMLDLPEGAMLVMRVEIDVPQMHDPDYLELPSARLDRVRYWARSSGSPSWQTAEAGDRVPPPRWSFSGPYPAFELPSAGQRTQIVLAIEHRGLLNVPVQWVSDQVFRVERMGHAFKFGLMTGLALALAAACAVATALFRKTVFALLCLYTLLMAVQVVANNGYGDIYLWPWMPELDDPAKPFVSMLLSCLLVPLVALVLNADVHKHAWWVGAWRWGLAGLVYALVQAWLLPPEWRLLAGTAYVLFSLLFAGILSMHGVLRSDAMSAWALAGTGLIAMSTLLGYADYTALHGSVVLNMIGTGCRMGFVVLMLGVAVQRHRFGRDVLSRALSASGRDALTGLLTRPGFEHALAKSSLMTEHASAFSSGFMVCDLRSLGTVRSEYGEDICERVLVRFAAVLQRTLHSDSIIGRIGYGRFAAVLVQDVDTSTLQATATQVLTRVLAQSDLPDFVRQLKLRMVLAQMPLSQVHLADLENRCNSVMQGGDSARVIRWL</sequence>
<feature type="transmembrane region" description="Helical" evidence="1">
    <location>
        <begin position="217"/>
        <end position="234"/>
    </location>
</feature>
<gene>
    <name evidence="3" type="ORF">MMF98_06145</name>
</gene>
<dbReference type="InterPro" id="IPR029787">
    <property type="entry name" value="Nucleotide_cyclase"/>
</dbReference>
<dbReference type="GO" id="GO:0052621">
    <property type="term" value="F:diguanylate cyclase activity"/>
    <property type="evidence" value="ECO:0007669"/>
    <property type="project" value="UniProtKB-EC"/>
</dbReference>
<comment type="caution">
    <text evidence="3">The sequence shown here is derived from an EMBL/GenBank/DDBJ whole genome shotgun (WGS) entry which is preliminary data.</text>
</comment>
<organism evidence="3 4">
    <name type="scientific">Variovorax terrae</name>
    <dbReference type="NCBI Taxonomy" id="2923278"/>
    <lineage>
        <taxon>Bacteria</taxon>
        <taxon>Pseudomonadati</taxon>
        <taxon>Pseudomonadota</taxon>
        <taxon>Betaproteobacteria</taxon>
        <taxon>Burkholderiales</taxon>
        <taxon>Comamonadaceae</taxon>
        <taxon>Variovorax</taxon>
    </lineage>
</organism>
<feature type="transmembrane region" description="Helical" evidence="1">
    <location>
        <begin position="365"/>
        <end position="390"/>
    </location>
</feature>
<feature type="transmembrane region" description="Helical" evidence="1">
    <location>
        <begin position="341"/>
        <end position="359"/>
    </location>
</feature>
<feature type="transmembrane region" description="Helical" evidence="1">
    <location>
        <begin position="254"/>
        <end position="274"/>
    </location>
</feature>
<dbReference type="RefSeq" id="WP_243305349.1">
    <property type="nucleotide sequence ID" value="NZ_JALGBI010000001.1"/>
</dbReference>
<dbReference type="Pfam" id="PF07695">
    <property type="entry name" value="7TMR-DISM_7TM"/>
    <property type="match status" value="1"/>
</dbReference>
<keyword evidence="3" id="KW-0548">Nucleotidyltransferase</keyword>
<dbReference type="InterPro" id="IPR043128">
    <property type="entry name" value="Rev_trsase/Diguanyl_cyclase"/>
</dbReference>
<dbReference type="Gene3D" id="2.60.40.2380">
    <property type="match status" value="1"/>
</dbReference>
<feature type="domain" description="GGDEF" evidence="2">
    <location>
        <begin position="397"/>
        <end position="564"/>
    </location>
</feature>
<evidence type="ECO:0000259" key="2">
    <source>
        <dbReference type="SMART" id="SM00267"/>
    </source>
</evidence>
<keyword evidence="1" id="KW-1133">Transmembrane helix</keyword>
<name>A0A9X1VT09_9BURK</name>
<proteinExistence type="predicted"/>
<feature type="transmembrane region" description="Helical" evidence="1">
    <location>
        <begin position="192"/>
        <end position="212"/>
    </location>
</feature>
<dbReference type="InterPro" id="IPR011622">
    <property type="entry name" value="7TMR_DISM_rcpt_extracell_dom2"/>
</dbReference>
<dbReference type="SUPFAM" id="SSF55073">
    <property type="entry name" value="Nucleotide cyclase"/>
    <property type="match status" value="1"/>
</dbReference>
<dbReference type="InterPro" id="IPR011623">
    <property type="entry name" value="7TMR_DISM_rcpt_extracell_dom1"/>
</dbReference>
<protein>
    <submittedName>
        <fullName evidence="3">Diguanylate cyclase</fullName>
        <ecNumber evidence="3">2.7.7.65</ecNumber>
    </submittedName>
</protein>
<dbReference type="SMART" id="SM00267">
    <property type="entry name" value="GGDEF"/>
    <property type="match status" value="1"/>
</dbReference>
<evidence type="ECO:0000256" key="1">
    <source>
        <dbReference type="SAM" id="Phobius"/>
    </source>
</evidence>
<keyword evidence="1" id="KW-0472">Membrane</keyword>
<feature type="transmembrane region" description="Helical" evidence="1">
    <location>
        <begin position="311"/>
        <end position="334"/>
    </location>
</feature>
<evidence type="ECO:0000313" key="3">
    <source>
        <dbReference type="EMBL" id="MCJ0762792.1"/>
    </source>
</evidence>
<reference evidence="3" key="1">
    <citation type="submission" date="2022-03" db="EMBL/GenBank/DDBJ databases">
        <authorList>
            <person name="Woo C.Y."/>
        </authorList>
    </citation>
    <scope>NUCLEOTIDE SEQUENCE</scope>
    <source>
        <strain evidence="3">CYS-02</strain>
    </source>
</reference>
<dbReference type="EC" id="2.7.7.65" evidence="3"/>
<dbReference type="Proteomes" id="UP001139447">
    <property type="component" value="Unassembled WGS sequence"/>
</dbReference>
<keyword evidence="3" id="KW-0808">Transferase</keyword>
<accession>A0A9X1VT09</accession>
<keyword evidence="4" id="KW-1185">Reference proteome</keyword>
<feature type="transmembrane region" description="Helical" evidence="1">
    <location>
        <begin position="286"/>
        <end position="305"/>
    </location>
</feature>